<dbReference type="GO" id="GO:0017001">
    <property type="term" value="P:antibiotic catabolic process"/>
    <property type="evidence" value="ECO:0007669"/>
    <property type="project" value="UniProtKB-ARBA"/>
</dbReference>
<dbReference type="PANTHER" id="PTHR42951">
    <property type="entry name" value="METALLO-BETA-LACTAMASE DOMAIN-CONTAINING"/>
    <property type="match status" value="1"/>
</dbReference>
<keyword evidence="2" id="KW-0732">Signal</keyword>
<dbReference type="STRING" id="317025.Tcr_0225"/>
<dbReference type="KEGG" id="tcx:Tcr_0225"/>
<feature type="signal peptide" evidence="2">
    <location>
        <begin position="1"/>
        <end position="28"/>
    </location>
</feature>
<dbReference type="SUPFAM" id="SSF56281">
    <property type="entry name" value="Metallo-hydrolase/oxidoreductase"/>
    <property type="match status" value="1"/>
</dbReference>
<reference evidence="4" key="1">
    <citation type="submission" date="2006-07" db="EMBL/GenBank/DDBJ databases">
        <title>Complete sequence of Thiomicrospira crunogena XCL-2.</title>
        <authorList>
            <consortium name="US DOE Joint Genome Institute"/>
            <person name="Copeland A."/>
            <person name="Lucas S."/>
            <person name="Lapidus A."/>
            <person name="Barry K."/>
            <person name="Detter J.C."/>
            <person name="Glavina del Rio T."/>
            <person name="Hammon N."/>
            <person name="Israni S."/>
            <person name="Dalin E."/>
            <person name="Tice H."/>
            <person name="Pitluck S."/>
            <person name="Chain P."/>
            <person name="Malfatti S."/>
            <person name="Shin M."/>
            <person name="Vergez L."/>
            <person name="Schmutz J."/>
            <person name="Larimer F."/>
            <person name="Land M."/>
            <person name="Hauser L."/>
            <person name="Kyrpides N."/>
            <person name="Lykidis A."/>
            <person name="Scott K.M."/>
            <person name="Sievert S."/>
            <person name="Kerfeld C."/>
            <person name="Freyermuth S."/>
            <person name="Dobrinski K."/>
            <person name="Boller A."/>
            <person name="Fitzpatrick K."/>
            <person name="Thoma P."/>
            <person name="Moore J."/>
            <person name="Richardson P."/>
        </authorList>
    </citation>
    <scope>NUCLEOTIDE SEQUENCE</scope>
    <source>
        <strain evidence="4">XCL-2</strain>
    </source>
</reference>
<proteinExistence type="inferred from homology"/>
<evidence type="ECO:0000256" key="2">
    <source>
        <dbReference type="SAM" id="SignalP"/>
    </source>
</evidence>
<dbReference type="InterPro" id="IPR050855">
    <property type="entry name" value="NDM-1-like"/>
</dbReference>
<dbReference type="EMBL" id="CP000109">
    <property type="protein sequence ID" value="ABB40821.1"/>
    <property type="molecule type" value="Genomic_DNA"/>
</dbReference>
<dbReference type="InterPro" id="IPR036866">
    <property type="entry name" value="RibonucZ/Hydroxyglut_hydro"/>
</dbReference>
<dbReference type="Gene3D" id="3.60.15.10">
    <property type="entry name" value="Ribonuclease Z/Hydroxyacylglutathione hydrolase-like"/>
    <property type="match status" value="1"/>
</dbReference>
<evidence type="ECO:0000259" key="3">
    <source>
        <dbReference type="SMART" id="SM00849"/>
    </source>
</evidence>
<comment type="similarity">
    <text evidence="1">Belongs to the metallo-beta-lactamase superfamily. Class-B beta-lactamase family.</text>
</comment>
<name>Q31J52_HYDCU</name>
<protein>
    <submittedName>
        <fullName evidence="4">SoxH protein-like</fullName>
    </submittedName>
</protein>
<dbReference type="SMART" id="SM00849">
    <property type="entry name" value="Lactamase_B"/>
    <property type="match status" value="1"/>
</dbReference>
<feature type="chain" id="PRO_5004220367" evidence="2">
    <location>
        <begin position="29"/>
        <end position="378"/>
    </location>
</feature>
<dbReference type="eggNOG" id="COG0491">
    <property type="taxonomic scope" value="Bacteria"/>
</dbReference>
<evidence type="ECO:0000256" key="1">
    <source>
        <dbReference type="ARBA" id="ARBA00005250"/>
    </source>
</evidence>
<accession>Q31J52</accession>
<gene>
    <name evidence="4" type="ordered locus">Tcr_0225</name>
</gene>
<dbReference type="Pfam" id="PF00753">
    <property type="entry name" value="Lactamase_B"/>
    <property type="match status" value="1"/>
</dbReference>
<dbReference type="InterPro" id="IPR001279">
    <property type="entry name" value="Metallo-B-lactamas"/>
</dbReference>
<evidence type="ECO:0000313" key="4">
    <source>
        <dbReference type="EMBL" id="ABB40821.1"/>
    </source>
</evidence>
<dbReference type="CDD" id="cd16282">
    <property type="entry name" value="metallo-hydrolase-like_MBL-fold"/>
    <property type="match status" value="1"/>
</dbReference>
<dbReference type="PANTHER" id="PTHR42951:SF4">
    <property type="entry name" value="ACYL-COENZYME A THIOESTERASE MBLAC2"/>
    <property type="match status" value="1"/>
</dbReference>
<organism evidence="4">
    <name type="scientific">Hydrogenovibrio crunogenus (strain DSM 25203 / XCL-2)</name>
    <name type="common">Thiomicrospira crunogena</name>
    <dbReference type="NCBI Taxonomy" id="317025"/>
    <lineage>
        <taxon>Bacteria</taxon>
        <taxon>Pseudomonadati</taxon>
        <taxon>Pseudomonadota</taxon>
        <taxon>Gammaproteobacteria</taxon>
        <taxon>Thiotrichales</taxon>
        <taxon>Piscirickettsiaceae</taxon>
        <taxon>Hydrogenovibrio</taxon>
    </lineage>
</organism>
<feature type="domain" description="Metallo-beta-lactamase" evidence="3">
    <location>
        <begin position="112"/>
        <end position="303"/>
    </location>
</feature>
<dbReference type="HOGENOM" id="CLU_056342_0_1_6"/>
<dbReference type="AlphaFoldDB" id="Q31J52"/>
<sequence>MKEKKMSFRKIIVLLSGALLITPLLSQASASQNQDPYVASFETYAKEVAALNKHSETNQAFQMYAQEVASVEKAVGYIGDELPIPKATKVMDGVYTVVGSFIWGTRANFGLNNNLSAIIFKDGVFVYNGGPNEAVAFSFHQQIKRLTDKPVKWLAVENDQGHAYFGASYWADVGVKNLYSQKRANENWHRIFERNKERYSAARGRAITQSVHDVTHLFTTFQDRKTIDVGGGETVELINFGGGHTPSMTGMYIPSRHLLFTGDLGFNERLPGLLHDSHYKDWIRSFEKMMAMVPKDVTVIPGHGTPTNMATIKRQTYDYFVELIAEVQKVVDRGGDIEEVDAIDQSKHKDRPVFEQLAKENARHIYREMMAEKAKSSP</sequence>